<dbReference type="FunFam" id="3.40.50.300:FF:001444">
    <property type="entry name" value="ABC transporter ATP-binding protein"/>
    <property type="match status" value="1"/>
</dbReference>
<dbReference type="InterPro" id="IPR036640">
    <property type="entry name" value="ABC1_TM_sf"/>
</dbReference>
<evidence type="ECO:0000256" key="11">
    <source>
        <dbReference type="SAM" id="Phobius"/>
    </source>
</evidence>
<dbReference type="AlphaFoldDB" id="A0A9W6CQ39"/>
<dbReference type="InterPro" id="IPR027417">
    <property type="entry name" value="P-loop_NTPase"/>
</dbReference>
<dbReference type="InterPro" id="IPR003439">
    <property type="entry name" value="ABC_transporter-like_ATP-bd"/>
</dbReference>
<evidence type="ECO:0000256" key="2">
    <source>
        <dbReference type="ARBA" id="ARBA00005417"/>
    </source>
</evidence>
<protein>
    <submittedName>
        <fullName evidence="14">Peptidase</fullName>
    </submittedName>
    <submittedName>
        <fullName evidence="15">PrtD family type I secretion system ABC transporter</fullName>
    </submittedName>
</protein>
<feature type="transmembrane region" description="Helical" evidence="11">
    <location>
        <begin position="63"/>
        <end position="83"/>
    </location>
</feature>
<dbReference type="GO" id="GO:0030256">
    <property type="term" value="C:type I protein secretion system complex"/>
    <property type="evidence" value="ECO:0007669"/>
    <property type="project" value="InterPro"/>
</dbReference>
<sequence>MSVTGSREPAASGAPTALDHALRTIRPAFVSVVVFSFFINLLGLNASIYMMQVYDRVLGSRSIETLVLLTLITAFLYLVWAALEGLRSRLLERAGIAFDTKVAADMFDAVRRMALRAPGNGQAQALRDLDTVRDFYAGAGLAALCDVPWVPIYMICATLLHPYYGVLAVASCLFSGFLAVLNNRATRQSLAEAGRAGIKASAIATATLRNAEVLKAMGMSQALRARWNAAHEDAMGWQSRAGDRGALLIGITKFNRALVQSIVLGLGAWLAIQKQISPGMIIAGSILVGRCIQPIEQAVSNWKSVVNMRTAYGRIQLLLRAAPPPPERLRLPDPTGTVSVENLFVRAPGREVAVLRQLSFRLDAGSVLGVIGPTAAGKSTLARALVGVWPAASGAVRLDGSDLAHWDEEQLGRHVGYLPQDVELFAGTIAENIARFTAAEPEAVVAAAQLAGVHEMIQQLPQGYNTEIGDGGLALSGGQRQRIGLARAVFGLPALIVLDEPNASLDPAGEAALTEALKQLKAARRTVVLITHRPAALAQCDLVLALKDGAALAFGPRDEVMKRVAQGSAPTQMPQPAASAGGGAPTVRVRKSVAGLGAAPASSAGPANQP</sequence>
<keyword evidence="17" id="KW-1185">Reference proteome</keyword>
<dbReference type="SUPFAM" id="SSF90123">
    <property type="entry name" value="ABC transporter transmembrane region"/>
    <property type="match status" value="1"/>
</dbReference>
<keyword evidence="4" id="KW-1003">Cell membrane</keyword>
<dbReference type="Proteomes" id="UP001144397">
    <property type="component" value="Unassembled WGS sequence"/>
</dbReference>
<dbReference type="GO" id="GO:0005886">
    <property type="term" value="C:plasma membrane"/>
    <property type="evidence" value="ECO:0007669"/>
    <property type="project" value="UniProtKB-SubCell"/>
</dbReference>
<keyword evidence="3" id="KW-0813">Transport</keyword>
<evidence type="ECO:0000256" key="8">
    <source>
        <dbReference type="ARBA" id="ARBA00022989"/>
    </source>
</evidence>
<proteinExistence type="inferred from homology"/>
<evidence type="ECO:0000256" key="10">
    <source>
        <dbReference type="SAM" id="MobiDB-lite"/>
    </source>
</evidence>
<feature type="domain" description="ABC transporter" evidence="12">
    <location>
        <begin position="338"/>
        <end position="573"/>
    </location>
</feature>
<accession>A0A9W6CQ39</accession>
<feature type="compositionally biased region" description="Low complexity" evidence="10">
    <location>
        <begin position="594"/>
        <end position="610"/>
    </location>
</feature>
<dbReference type="SMART" id="SM00382">
    <property type="entry name" value="AAA"/>
    <property type="match status" value="1"/>
</dbReference>
<dbReference type="InterPro" id="IPR017871">
    <property type="entry name" value="ABC_transporter-like_CS"/>
</dbReference>
<dbReference type="InterPro" id="IPR010128">
    <property type="entry name" value="ATPase_T1SS_PrtD-like"/>
</dbReference>
<keyword evidence="7" id="KW-0067">ATP-binding</keyword>
<evidence type="ECO:0000313" key="17">
    <source>
        <dbReference type="Proteomes" id="UP001245370"/>
    </source>
</evidence>
<name>A0A9W6CQ39_XANFL</name>
<feature type="transmembrane region" description="Helical" evidence="11">
    <location>
        <begin position="28"/>
        <end position="51"/>
    </location>
</feature>
<dbReference type="NCBIfam" id="TIGR01842">
    <property type="entry name" value="type_I_sec_PrtD"/>
    <property type="match status" value="1"/>
</dbReference>
<organism evidence="14 16">
    <name type="scientific">Xanthobacter flavus</name>
    <dbReference type="NCBI Taxonomy" id="281"/>
    <lineage>
        <taxon>Bacteria</taxon>
        <taxon>Pseudomonadati</taxon>
        <taxon>Pseudomonadota</taxon>
        <taxon>Alphaproteobacteria</taxon>
        <taxon>Hyphomicrobiales</taxon>
        <taxon>Xanthobacteraceae</taxon>
        <taxon>Xanthobacter</taxon>
    </lineage>
</organism>
<dbReference type="PROSITE" id="PS00211">
    <property type="entry name" value="ABC_TRANSPORTER_1"/>
    <property type="match status" value="1"/>
</dbReference>
<dbReference type="GeneID" id="95763780"/>
<dbReference type="PANTHER" id="PTHR24221">
    <property type="entry name" value="ATP-BINDING CASSETTE SUB-FAMILY B"/>
    <property type="match status" value="1"/>
</dbReference>
<dbReference type="EMBL" id="BSDO01000004">
    <property type="protein sequence ID" value="GLI23319.1"/>
    <property type="molecule type" value="Genomic_DNA"/>
</dbReference>
<reference evidence="15 17" key="2">
    <citation type="submission" date="2023-07" db="EMBL/GenBank/DDBJ databases">
        <title>Genomic Encyclopedia of Type Strains, Phase IV (KMG-IV): sequencing the most valuable type-strain genomes for metagenomic binning, comparative biology and taxonomic classification.</title>
        <authorList>
            <person name="Goeker M."/>
        </authorList>
    </citation>
    <scope>NUCLEOTIDE SEQUENCE [LARGE SCALE GENOMIC DNA]</scope>
    <source>
        <strain evidence="15 17">DSM 338</strain>
    </source>
</reference>
<comment type="subcellular location">
    <subcellularLocation>
        <location evidence="1">Cell membrane</location>
        <topology evidence="1">Multi-pass membrane protein</topology>
    </subcellularLocation>
</comment>
<dbReference type="PROSITE" id="PS50893">
    <property type="entry name" value="ABC_TRANSPORTER_2"/>
    <property type="match status" value="1"/>
</dbReference>
<gene>
    <name evidence="14" type="primary">rsaD</name>
    <name evidence="15" type="ORF">GGQ86_003142</name>
    <name evidence="14" type="ORF">XFLAVUS301_29930</name>
</gene>
<dbReference type="GO" id="GO:0034040">
    <property type="term" value="F:ATPase-coupled lipid transmembrane transporter activity"/>
    <property type="evidence" value="ECO:0007669"/>
    <property type="project" value="TreeGrafter"/>
</dbReference>
<evidence type="ECO:0000313" key="15">
    <source>
        <dbReference type="EMBL" id="MDR6334660.1"/>
    </source>
</evidence>
<comment type="similarity">
    <text evidence="2">Belongs to the ABC transporter superfamily.</text>
</comment>
<dbReference type="SUPFAM" id="SSF52540">
    <property type="entry name" value="P-loop containing nucleoside triphosphate hydrolases"/>
    <property type="match status" value="1"/>
</dbReference>
<dbReference type="GO" id="GO:0140359">
    <property type="term" value="F:ABC-type transporter activity"/>
    <property type="evidence" value="ECO:0007669"/>
    <property type="project" value="InterPro"/>
</dbReference>
<dbReference type="Pfam" id="PF00664">
    <property type="entry name" value="ABC_membrane"/>
    <property type="match status" value="1"/>
</dbReference>
<keyword evidence="6" id="KW-0547">Nucleotide-binding</keyword>
<dbReference type="GO" id="GO:0030253">
    <property type="term" value="P:protein secretion by the type I secretion system"/>
    <property type="evidence" value="ECO:0007669"/>
    <property type="project" value="InterPro"/>
</dbReference>
<keyword evidence="9 11" id="KW-0472">Membrane</keyword>
<evidence type="ECO:0000259" key="12">
    <source>
        <dbReference type="PROSITE" id="PS50893"/>
    </source>
</evidence>
<dbReference type="PANTHER" id="PTHR24221:SF248">
    <property type="entry name" value="ABC TRANSPORTER TRANSMEMBRANE REGION"/>
    <property type="match status" value="1"/>
</dbReference>
<evidence type="ECO:0000313" key="14">
    <source>
        <dbReference type="EMBL" id="GLI23319.1"/>
    </source>
</evidence>
<reference evidence="14" key="1">
    <citation type="submission" date="2022-12" db="EMBL/GenBank/DDBJ databases">
        <title>Reference genome sequencing for broad-spectrum identification of bacterial and archaeal isolates by mass spectrometry.</title>
        <authorList>
            <person name="Sekiguchi Y."/>
            <person name="Tourlousse D.M."/>
        </authorList>
    </citation>
    <scope>NUCLEOTIDE SEQUENCE</scope>
    <source>
        <strain evidence="14">301</strain>
    </source>
</reference>
<feature type="domain" description="ABC transmembrane type-1" evidence="13">
    <location>
        <begin position="32"/>
        <end position="307"/>
    </location>
</feature>
<evidence type="ECO:0000256" key="6">
    <source>
        <dbReference type="ARBA" id="ARBA00022741"/>
    </source>
</evidence>
<evidence type="ECO:0000256" key="9">
    <source>
        <dbReference type="ARBA" id="ARBA00023136"/>
    </source>
</evidence>
<feature type="region of interest" description="Disordered" evidence="10">
    <location>
        <begin position="564"/>
        <end position="610"/>
    </location>
</feature>
<feature type="transmembrane region" description="Helical" evidence="11">
    <location>
        <begin position="161"/>
        <end position="181"/>
    </location>
</feature>
<evidence type="ECO:0000259" key="13">
    <source>
        <dbReference type="PROSITE" id="PS50929"/>
    </source>
</evidence>
<dbReference type="Gene3D" id="3.40.50.300">
    <property type="entry name" value="P-loop containing nucleotide triphosphate hydrolases"/>
    <property type="match status" value="1"/>
</dbReference>
<keyword evidence="8 11" id="KW-1133">Transmembrane helix</keyword>
<evidence type="ECO:0000256" key="3">
    <source>
        <dbReference type="ARBA" id="ARBA00022448"/>
    </source>
</evidence>
<dbReference type="GO" id="GO:0016887">
    <property type="term" value="F:ATP hydrolysis activity"/>
    <property type="evidence" value="ECO:0007669"/>
    <property type="project" value="InterPro"/>
</dbReference>
<dbReference type="PROSITE" id="PS50929">
    <property type="entry name" value="ABC_TM1F"/>
    <property type="match status" value="1"/>
</dbReference>
<comment type="caution">
    <text evidence="14">The sequence shown here is derived from an EMBL/GenBank/DDBJ whole genome shotgun (WGS) entry which is preliminary data.</text>
</comment>
<keyword evidence="5 11" id="KW-0812">Transmembrane</keyword>
<evidence type="ECO:0000256" key="5">
    <source>
        <dbReference type="ARBA" id="ARBA00022692"/>
    </source>
</evidence>
<dbReference type="RefSeq" id="WP_281808188.1">
    <property type="nucleotide sequence ID" value="NZ_BSDO01000004.1"/>
</dbReference>
<evidence type="ECO:0000313" key="16">
    <source>
        <dbReference type="Proteomes" id="UP001144397"/>
    </source>
</evidence>
<dbReference type="InterPro" id="IPR003593">
    <property type="entry name" value="AAA+_ATPase"/>
</dbReference>
<dbReference type="GO" id="GO:0005524">
    <property type="term" value="F:ATP binding"/>
    <property type="evidence" value="ECO:0007669"/>
    <property type="project" value="UniProtKB-KW"/>
</dbReference>
<dbReference type="InterPro" id="IPR011527">
    <property type="entry name" value="ABC1_TM_dom"/>
</dbReference>
<dbReference type="InterPro" id="IPR039421">
    <property type="entry name" value="Type_1_exporter"/>
</dbReference>
<dbReference type="CDD" id="cd03246">
    <property type="entry name" value="ABCC_Protease_Secretion"/>
    <property type="match status" value="1"/>
</dbReference>
<dbReference type="Proteomes" id="UP001245370">
    <property type="component" value="Unassembled WGS sequence"/>
</dbReference>
<evidence type="ECO:0000256" key="7">
    <source>
        <dbReference type="ARBA" id="ARBA00022840"/>
    </source>
</evidence>
<dbReference type="EMBL" id="JAVDPY010000005">
    <property type="protein sequence ID" value="MDR6334660.1"/>
    <property type="molecule type" value="Genomic_DNA"/>
</dbReference>
<dbReference type="Pfam" id="PF00005">
    <property type="entry name" value="ABC_tran"/>
    <property type="match status" value="1"/>
</dbReference>
<evidence type="ECO:0000256" key="1">
    <source>
        <dbReference type="ARBA" id="ARBA00004651"/>
    </source>
</evidence>
<dbReference type="Gene3D" id="1.20.1560.10">
    <property type="entry name" value="ABC transporter type 1, transmembrane domain"/>
    <property type="match status" value="1"/>
</dbReference>
<evidence type="ECO:0000256" key="4">
    <source>
        <dbReference type="ARBA" id="ARBA00022475"/>
    </source>
</evidence>